<accession>A0ABM8EM26</accession>
<evidence type="ECO:0000313" key="3">
    <source>
        <dbReference type="Proteomes" id="UP001317705"/>
    </source>
</evidence>
<dbReference type="EMBL" id="AP027151">
    <property type="protein sequence ID" value="BDV43082.1"/>
    <property type="molecule type" value="Genomic_DNA"/>
</dbReference>
<evidence type="ECO:0008006" key="4">
    <source>
        <dbReference type="Google" id="ProtNLM"/>
    </source>
</evidence>
<evidence type="ECO:0000256" key="1">
    <source>
        <dbReference type="SAM" id="MobiDB-lite"/>
    </source>
</evidence>
<name>A0ABM8EM26_9BACT</name>
<feature type="region of interest" description="Disordered" evidence="1">
    <location>
        <begin position="101"/>
        <end position="129"/>
    </location>
</feature>
<protein>
    <recommendedName>
        <fullName evidence="4">Leucine rich repeat variant</fullName>
    </recommendedName>
</protein>
<reference evidence="2 3" key="1">
    <citation type="submission" date="2022-12" db="EMBL/GenBank/DDBJ databases">
        <title>Polyphasic characterization of Geotalea uranireducens NIT-SL11 newly isolated from a complex of sewage sludge and microbially reduced graphene oxide.</title>
        <authorList>
            <person name="Xie L."/>
            <person name="Yoshida N."/>
            <person name="Meng L."/>
        </authorList>
    </citation>
    <scope>NUCLEOTIDE SEQUENCE [LARGE SCALE GENOMIC DNA]</scope>
    <source>
        <strain evidence="2 3">NIT-SL11</strain>
    </source>
</reference>
<sequence>MRVIQNDLHLAPEERVTVLFLLAGDSDPVIHTKARAAFRNLPDEILDAVLQCHEAHPKLLNALARLHFGNVQLASRIAGHPHCDDETLAFLATKGIVAERHQRGAGNQSDEPATEGAEGEDDIPVDEESEEFKSKYQLSQIMGVAEKIKFAQTGDKEWRMILIKDANKLVSGTVVKNPRITEAEVLAILKSSIQNDEILRIICANKEWVKNYQIRKALVENVKTPLPMALRFLMTLNEKDLASLAKSKNVQSVLSTQARKILLNKKKDR</sequence>
<dbReference type="Proteomes" id="UP001317705">
    <property type="component" value="Chromosome"/>
</dbReference>
<organism evidence="2 3">
    <name type="scientific">Geotalea uraniireducens</name>
    <dbReference type="NCBI Taxonomy" id="351604"/>
    <lineage>
        <taxon>Bacteria</taxon>
        <taxon>Pseudomonadati</taxon>
        <taxon>Thermodesulfobacteriota</taxon>
        <taxon>Desulfuromonadia</taxon>
        <taxon>Geobacterales</taxon>
        <taxon>Geobacteraceae</taxon>
        <taxon>Geotalea</taxon>
    </lineage>
</organism>
<gene>
    <name evidence="2" type="ORF">GURASL_20050</name>
</gene>
<proteinExistence type="predicted"/>
<keyword evidence="3" id="KW-1185">Reference proteome</keyword>
<feature type="compositionally biased region" description="Acidic residues" evidence="1">
    <location>
        <begin position="117"/>
        <end position="129"/>
    </location>
</feature>
<evidence type="ECO:0000313" key="2">
    <source>
        <dbReference type="EMBL" id="BDV43082.1"/>
    </source>
</evidence>